<accession>A0ACC0VL78</accession>
<reference evidence="1 2" key="1">
    <citation type="journal article" date="2022" name="bioRxiv">
        <title>The genome of the oomycete Peronosclerospora sorghi, a cosmopolitan pathogen of maize and sorghum, is inflated with dispersed pseudogenes.</title>
        <authorList>
            <person name="Fletcher K."/>
            <person name="Martin F."/>
            <person name="Isakeit T."/>
            <person name="Cavanaugh K."/>
            <person name="Magill C."/>
            <person name="Michelmore R."/>
        </authorList>
    </citation>
    <scope>NUCLEOTIDE SEQUENCE [LARGE SCALE GENOMIC DNA]</scope>
    <source>
        <strain evidence="1">P6</strain>
    </source>
</reference>
<organism evidence="1 2">
    <name type="scientific">Peronosclerospora sorghi</name>
    <dbReference type="NCBI Taxonomy" id="230839"/>
    <lineage>
        <taxon>Eukaryota</taxon>
        <taxon>Sar</taxon>
        <taxon>Stramenopiles</taxon>
        <taxon>Oomycota</taxon>
        <taxon>Peronosporomycetes</taxon>
        <taxon>Peronosporales</taxon>
        <taxon>Peronosporaceae</taxon>
        <taxon>Peronosclerospora</taxon>
    </lineage>
</organism>
<gene>
    <name evidence="1" type="ORF">PsorP6_003525</name>
</gene>
<proteinExistence type="predicted"/>
<comment type="caution">
    <text evidence="1">The sequence shown here is derived from an EMBL/GenBank/DDBJ whole genome shotgun (WGS) entry which is preliminary data.</text>
</comment>
<dbReference type="EMBL" id="CM047587">
    <property type="protein sequence ID" value="KAI9906957.1"/>
    <property type="molecule type" value="Genomic_DNA"/>
</dbReference>
<keyword evidence="2" id="KW-1185">Reference proteome</keyword>
<evidence type="ECO:0000313" key="2">
    <source>
        <dbReference type="Proteomes" id="UP001163321"/>
    </source>
</evidence>
<name>A0ACC0VL78_9STRA</name>
<evidence type="ECO:0000313" key="1">
    <source>
        <dbReference type="EMBL" id="KAI9906957.1"/>
    </source>
</evidence>
<dbReference type="Proteomes" id="UP001163321">
    <property type="component" value="Chromosome 8"/>
</dbReference>
<protein>
    <submittedName>
        <fullName evidence="1">Uncharacterized protein</fullName>
    </submittedName>
</protein>
<sequence length="206" mass="23387">MFAVATYFCRLQQAARMITYSAGEKDATLCALAILKEHKDFLKGLTDAIYNFHSPLVEGSVGQHTRHSLDHLRKPLEHLITQQNVSGENIVHYDFRDRHTSVEKIRSVAVEQIKQLEKTLYSVTRGNLVLPVHVAFMLSSNGHESYFESTINRELAFAVHHFIHHNALSKVLLRHHFPELEVPENFGIAPSTADFNQKCTSTLPQS</sequence>